<dbReference type="EMBL" id="JBHLXP010000004">
    <property type="protein sequence ID" value="MFC0049676.1"/>
    <property type="molecule type" value="Genomic_DNA"/>
</dbReference>
<keyword evidence="1" id="KW-1133">Transmembrane helix</keyword>
<feature type="transmembrane region" description="Helical" evidence="1">
    <location>
        <begin position="41"/>
        <end position="67"/>
    </location>
</feature>
<keyword evidence="3" id="KW-1185">Reference proteome</keyword>
<name>A0ABV6BFM2_9GAMM</name>
<accession>A0ABV6BFM2</accession>
<evidence type="ECO:0000313" key="2">
    <source>
        <dbReference type="EMBL" id="MFC0049676.1"/>
    </source>
</evidence>
<dbReference type="RefSeq" id="WP_377245986.1">
    <property type="nucleotide sequence ID" value="NZ_JBHLXP010000004.1"/>
</dbReference>
<sequence length="76" mass="8567">MTERQTLRLLKIVMLCGISLLVLGHYLWSGLKLHETMGVQGIILIGLCCALGLILSLPTKIYLTILLMKRESERDK</sequence>
<organism evidence="2 3">
    <name type="scientific">Rheinheimera tilapiae</name>
    <dbReference type="NCBI Taxonomy" id="875043"/>
    <lineage>
        <taxon>Bacteria</taxon>
        <taxon>Pseudomonadati</taxon>
        <taxon>Pseudomonadota</taxon>
        <taxon>Gammaproteobacteria</taxon>
        <taxon>Chromatiales</taxon>
        <taxon>Chromatiaceae</taxon>
        <taxon>Rheinheimera</taxon>
    </lineage>
</organism>
<proteinExistence type="predicted"/>
<gene>
    <name evidence="2" type="ORF">ACFFJP_15365</name>
</gene>
<keyword evidence="1" id="KW-0472">Membrane</keyword>
<reference evidence="2 3" key="1">
    <citation type="submission" date="2024-09" db="EMBL/GenBank/DDBJ databases">
        <authorList>
            <person name="Sun Q."/>
            <person name="Mori K."/>
        </authorList>
    </citation>
    <scope>NUCLEOTIDE SEQUENCE [LARGE SCALE GENOMIC DNA]</scope>
    <source>
        <strain evidence="2 3">KCTC 23315</strain>
    </source>
</reference>
<dbReference type="Proteomes" id="UP001589813">
    <property type="component" value="Unassembled WGS sequence"/>
</dbReference>
<comment type="caution">
    <text evidence="2">The sequence shown here is derived from an EMBL/GenBank/DDBJ whole genome shotgun (WGS) entry which is preliminary data.</text>
</comment>
<evidence type="ECO:0000313" key="3">
    <source>
        <dbReference type="Proteomes" id="UP001589813"/>
    </source>
</evidence>
<evidence type="ECO:0000256" key="1">
    <source>
        <dbReference type="SAM" id="Phobius"/>
    </source>
</evidence>
<protein>
    <submittedName>
        <fullName evidence="2">Uncharacterized protein</fullName>
    </submittedName>
</protein>
<keyword evidence="1" id="KW-0812">Transmembrane</keyword>
<feature type="transmembrane region" description="Helical" evidence="1">
    <location>
        <begin position="12"/>
        <end position="29"/>
    </location>
</feature>